<keyword evidence="4" id="KW-0479">Metal-binding</keyword>
<dbReference type="Gene3D" id="2.60.40.1220">
    <property type="match status" value="1"/>
</dbReference>
<keyword evidence="2" id="KW-1003">Cell membrane</keyword>
<feature type="transmembrane region" description="Helical" evidence="10">
    <location>
        <begin position="332"/>
        <end position="353"/>
    </location>
</feature>
<dbReference type="EMBL" id="JARHTQ010000009">
    <property type="protein sequence ID" value="MDF2257389.1"/>
    <property type="molecule type" value="Genomic_DNA"/>
</dbReference>
<reference evidence="14 15" key="1">
    <citation type="submission" date="2023-03" db="EMBL/GenBank/DDBJ databases">
        <title>Draft genome sequence of type strain Streptomyces ferralitis JCM 14344.</title>
        <authorList>
            <person name="Klaysubun C."/>
            <person name="Duangmal K."/>
        </authorList>
    </citation>
    <scope>NUCLEOTIDE SEQUENCE [LARGE SCALE GENOMIC DNA]</scope>
    <source>
        <strain evidence="14 15">JCM 14344</strain>
    </source>
</reference>
<feature type="domain" description="Copper resistance protein D" evidence="13">
    <location>
        <begin position="358"/>
        <end position="432"/>
    </location>
</feature>
<feature type="chain" id="PRO_5047058207" evidence="11">
    <location>
        <begin position="34"/>
        <end position="638"/>
    </location>
</feature>
<dbReference type="PANTHER" id="PTHR34820:SF4">
    <property type="entry name" value="INNER MEMBRANE PROTEIN YEBZ"/>
    <property type="match status" value="1"/>
</dbReference>
<evidence type="ECO:0000256" key="2">
    <source>
        <dbReference type="ARBA" id="ARBA00022475"/>
    </source>
</evidence>
<evidence type="ECO:0000259" key="12">
    <source>
        <dbReference type="Pfam" id="PF04234"/>
    </source>
</evidence>
<keyword evidence="7" id="KW-0186">Copper</keyword>
<feature type="transmembrane region" description="Helical" evidence="10">
    <location>
        <begin position="365"/>
        <end position="383"/>
    </location>
</feature>
<dbReference type="InterPro" id="IPR014756">
    <property type="entry name" value="Ig_E-set"/>
</dbReference>
<evidence type="ECO:0000256" key="4">
    <source>
        <dbReference type="ARBA" id="ARBA00022723"/>
    </source>
</evidence>
<dbReference type="InterPro" id="IPR032694">
    <property type="entry name" value="CopC/D"/>
</dbReference>
<name>A0ABT5Z0N5_9ACTN</name>
<feature type="signal peptide" evidence="11">
    <location>
        <begin position="1"/>
        <end position="33"/>
    </location>
</feature>
<evidence type="ECO:0000256" key="11">
    <source>
        <dbReference type="SAM" id="SignalP"/>
    </source>
</evidence>
<comment type="subcellular location">
    <subcellularLocation>
        <location evidence="1">Cell membrane</location>
        <topology evidence="1">Multi-pass membrane protein</topology>
    </subcellularLocation>
</comment>
<dbReference type="InterPro" id="IPR008457">
    <property type="entry name" value="Cu-R_CopD_dom"/>
</dbReference>
<evidence type="ECO:0000256" key="1">
    <source>
        <dbReference type="ARBA" id="ARBA00004651"/>
    </source>
</evidence>
<keyword evidence="15" id="KW-1185">Reference proteome</keyword>
<sequence length="638" mass="65046">MSAKPLMTAGRQPTARRLLLVLAALLTALLAGAAPAAAHAALIRTDPGEGSVVPSAPSRVLLTFSEGVLLSADSLRVLDPSGKEVQQGGAEHASGATDTATVRLRPGVGNGTYTVAWKAVSADTHPVSGAWTFSVGAPSKTSAAVPRQDVGGGPAGVLYGIGRYVAYGGFALLVGSCVFLAVCWPRGVRLRAMRRLAVGGWAAMAVSTLALLLLRGPYVNGTGLGGMFDLGAVRSAIETKPGAALLSRLLLLAAAAVFLSVLFGAASSRAAASGPPDERSPESSAGRRNLAIGLGVGGAAVAIGLAATWSLAEHASVGIQPGLAMPLDVLHLLSMAVWLGGLAALLTALYRAAGIERQAVRRFSRIAFGCVCLLAATGGYQAWRQVGSWDALVATWYGQLLIAKVALVAVVIGAAYVSRRWTGRLADQDLPEEEPEPVPATATSADPARAAQLARQHAALATARVRKRRDADPGRTGLRRSVLAEAAVAVVVLAVSTVLSGTEPGRAVEQAAAAAAAPGAVPVSGGPVFAAIPYDTGGPNGKGIASVHLDPARTGDNELHLIITDPAGNPVDVPEVDLSLTLRSKNIGPLPVKLSHAGTGAWTAISVQLPMPGQWQLSLTVRTSDIDEVTETKNVAIG</sequence>
<keyword evidence="8 10" id="KW-0472">Membrane</keyword>
<dbReference type="InterPro" id="IPR014755">
    <property type="entry name" value="Cu-Rt/internalin_Ig-like"/>
</dbReference>
<dbReference type="PANTHER" id="PTHR34820">
    <property type="entry name" value="INNER MEMBRANE PROTEIN YEBZ"/>
    <property type="match status" value="1"/>
</dbReference>
<feature type="domain" description="CopC" evidence="12">
    <location>
        <begin position="39"/>
        <end position="135"/>
    </location>
</feature>
<feature type="region of interest" description="Disordered" evidence="9">
    <location>
        <begin position="427"/>
        <end position="446"/>
    </location>
</feature>
<feature type="transmembrane region" description="Helical" evidence="10">
    <location>
        <begin position="164"/>
        <end position="184"/>
    </location>
</feature>
<accession>A0ABT5Z0N5</accession>
<evidence type="ECO:0000313" key="15">
    <source>
        <dbReference type="Proteomes" id="UP001220022"/>
    </source>
</evidence>
<feature type="transmembrane region" description="Helical" evidence="10">
    <location>
        <begin position="395"/>
        <end position="417"/>
    </location>
</feature>
<dbReference type="RefSeq" id="WP_275815306.1">
    <property type="nucleotide sequence ID" value="NZ_BAAANM010000016.1"/>
</dbReference>
<protein>
    <submittedName>
        <fullName evidence="14">Copper resistance protein CopC</fullName>
    </submittedName>
</protein>
<dbReference type="Pfam" id="PF05425">
    <property type="entry name" value="CopD"/>
    <property type="match status" value="1"/>
</dbReference>
<evidence type="ECO:0000259" key="13">
    <source>
        <dbReference type="Pfam" id="PF05425"/>
    </source>
</evidence>
<dbReference type="InterPro" id="IPR006311">
    <property type="entry name" value="TAT_signal"/>
</dbReference>
<dbReference type="Pfam" id="PF04234">
    <property type="entry name" value="CopC"/>
    <property type="match status" value="1"/>
</dbReference>
<feature type="transmembrane region" description="Helical" evidence="10">
    <location>
        <begin position="289"/>
        <end position="312"/>
    </location>
</feature>
<keyword evidence="3 10" id="KW-0812">Transmembrane</keyword>
<keyword evidence="6 10" id="KW-1133">Transmembrane helix</keyword>
<proteinExistence type="predicted"/>
<keyword evidence="5 11" id="KW-0732">Signal</keyword>
<evidence type="ECO:0000256" key="6">
    <source>
        <dbReference type="ARBA" id="ARBA00022989"/>
    </source>
</evidence>
<comment type="caution">
    <text evidence="14">The sequence shown here is derived from an EMBL/GenBank/DDBJ whole genome shotgun (WGS) entry which is preliminary data.</text>
</comment>
<gene>
    <name evidence="14" type="ORF">P2L57_17155</name>
</gene>
<organism evidence="14 15">
    <name type="scientific">Streptantibioticus ferralitis</name>
    <dbReference type="NCBI Taxonomy" id="236510"/>
    <lineage>
        <taxon>Bacteria</taxon>
        <taxon>Bacillati</taxon>
        <taxon>Actinomycetota</taxon>
        <taxon>Actinomycetes</taxon>
        <taxon>Kitasatosporales</taxon>
        <taxon>Streptomycetaceae</taxon>
        <taxon>Streptantibioticus</taxon>
    </lineage>
</organism>
<evidence type="ECO:0000256" key="8">
    <source>
        <dbReference type="ARBA" id="ARBA00023136"/>
    </source>
</evidence>
<evidence type="ECO:0000256" key="3">
    <source>
        <dbReference type="ARBA" id="ARBA00022692"/>
    </source>
</evidence>
<evidence type="ECO:0000256" key="5">
    <source>
        <dbReference type="ARBA" id="ARBA00022729"/>
    </source>
</evidence>
<dbReference type="Proteomes" id="UP001220022">
    <property type="component" value="Unassembled WGS sequence"/>
</dbReference>
<evidence type="ECO:0000256" key="9">
    <source>
        <dbReference type="SAM" id="MobiDB-lite"/>
    </source>
</evidence>
<feature type="transmembrane region" description="Helical" evidence="10">
    <location>
        <begin position="249"/>
        <end position="268"/>
    </location>
</feature>
<feature type="transmembrane region" description="Helical" evidence="10">
    <location>
        <begin position="196"/>
        <end position="214"/>
    </location>
</feature>
<dbReference type="SUPFAM" id="SSF81296">
    <property type="entry name" value="E set domains"/>
    <property type="match status" value="1"/>
</dbReference>
<evidence type="ECO:0000256" key="10">
    <source>
        <dbReference type="SAM" id="Phobius"/>
    </source>
</evidence>
<evidence type="ECO:0000313" key="14">
    <source>
        <dbReference type="EMBL" id="MDF2257389.1"/>
    </source>
</evidence>
<dbReference type="PROSITE" id="PS51318">
    <property type="entry name" value="TAT"/>
    <property type="match status" value="1"/>
</dbReference>
<evidence type="ECO:0000256" key="7">
    <source>
        <dbReference type="ARBA" id="ARBA00023008"/>
    </source>
</evidence>
<dbReference type="InterPro" id="IPR007348">
    <property type="entry name" value="CopC_dom"/>
</dbReference>